<feature type="region of interest" description="Disordered" evidence="1">
    <location>
        <begin position="123"/>
        <end position="169"/>
    </location>
</feature>
<evidence type="ECO:0000256" key="1">
    <source>
        <dbReference type="SAM" id="MobiDB-lite"/>
    </source>
</evidence>
<accession>A0ABR0ERZ0</accession>
<gene>
    <name evidence="2" type="ORF">PRZ48_004793</name>
</gene>
<organism evidence="2 3">
    <name type="scientific">Zasmidium cellare</name>
    <name type="common">Wine cellar mold</name>
    <name type="synonym">Racodium cellare</name>
    <dbReference type="NCBI Taxonomy" id="395010"/>
    <lineage>
        <taxon>Eukaryota</taxon>
        <taxon>Fungi</taxon>
        <taxon>Dikarya</taxon>
        <taxon>Ascomycota</taxon>
        <taxon>Pezizomycotina</taxon>
        <taxon>Dothideomycetes</taxon>
        <taxon>Dothideomycetidae</taxon>
        <taxon>Mycosphaerellales</taxon>
        <taxon>Mycosphaerellaceae</taxon>
        <taxon>Zasmidium</taxon>
    </lineage>
</organism>
<keyword evidence="3" id="KW-1185">Reference proteome</keyword>
<evidence type="ECO:0000313" key="2">
    <source>
        <dbReference type="EMBL" id="KAK4503878.1"/>
    </source>
</evidence>
<proteinExistence type="predicted"/>
<sequence>MDIEFLEDIDVSDGPNLELVSCRPLPCQPGDDSTIDSAASGRWFGEEDLGQATFASVISLGFTLGDLDFMTDHEILASLDAADEADAEDDNASTRGTSPSIPDSDLMSEISDILREAKRGYKLYSSSIPEDDDDDDNERVPETEEEDQDESNERNPGSTTSPDEDDSGCDCGDAECRVCCELPIHHDDGQLESKSSNSKNVFTSYEHGEGEDVEHADPHERIGMVYEEFEPSILLACKEIREECLAIYYSRNSFSWRFSWTDYLRSCLRFKYWAKAVSTHHISLITRITFQGRHVVEEGVEFSIDIDLFDEYPFFETRSYAEEDADIASAIHREMASYLWLMVQTTRRRPTLSVGHVLELASIFVQGMHRQVAQTSLAKNMTNGSAETLEDAS</sequence>
<protein>
    <submittedName>
        <fullName evidence="2">Uncharacterized protein</fullName>
    </submittedName>
</protein>
<comment type="caution">
    <text evidence="2">The sequence shown here is derived from an EMBL/GenBank/DDBJ whole genome shotgun (WGS) entry which is preliminary data.</text>
</comment>
<evidence type="ECO:0000313" key="3">
    <source>
        <dbReference type="Proteomes" id="UP001305779"/>
    </source>
</evidence>
<feature type="region of interest" description="Disordered" evidence="1">
    <location>
        <begin position="83"/>
        <end position="108"/>
    </location>
</feature>
<name>A0ABR0ERZ0_ZASCE</name>
<feature type="compositionally biased region" description="Acidic residues" evidence="1">
    <location>
        <begin position="129"/>
        <end position="150"/>
    </location>
</feature>
<dbReference type="EMBL" id="JAXOVC010000003">
    <property type="protein sequence ID" value="KAK4503878.1"/>
    <property type="molecule type" value="Genomic_DNA"/>
</dbReference>
<dbReference type="Proteomes" id="UP001305779">
    <property type="component" value="Unassembled WGS sequence"/>
</dbReference>
<reference evidence="2 3" key="1">
    <citation type="journal article" date="2023" name="G3 (Bethesda)">
        <title>A chromosome-level genome assembly of Zasmidium syzygii isolated from banana leaves.</title>
        <authorList>
            <person name="van Westerhoven A.C."/>
            <person name="Mehrabi R."/>
            <person name="Talebi R."/>
            <person name="Steentjes M.B.F."/>
            <person name="Corcolon B."/>
            <person name="Chong P.A."/>
            <person name="Kema G.H.J."/>
            <person name="Seidl M.F."/>
        </authorList>
    </citation>
    <scope>NUCLEOTIDE SEQUENCE [LARGE SCALE GENOMIC DNA]</scope>
    <source>
        <strain evidence="2 3">P124</strain>
    </source>
</reference>